<dbReference type="EMBL" id="JACHMO010000001">
    <property type="protein sequence ID" value="MBB5807760.1"/>
    <property type="molecule type" value="Genomic_DNA"/>
</dbReference>
<reference evidence="1 2" key="1">
    <citation type="submission" date="2020-08" db="EMBL/GenBank/DDBJ databases">
        <title>Sequencing the genomes of 1000 actinobacteria strains.</title>
        <authorList>
            <person name="Klenk H.-P."/>
        </authorList>
    </citation>
    <scope>NUCLEOTIDE SEQUENCE [LARGE SCALE GENOMIC DNA]</scope>
    <source>
        <strain evidence="1 2">DSM 45486</strain>
    </source>
</reference>
<evidence type="ECO:0000313" key="2">
    <source>
        <dbReference type="Proteomes" id="UP000552097"/>
    </source>
</evidence>
<evidence type="ECO:0000313" key="1">
    <source>
        <dbReference type="EMBL" id="MBB5807760.1"/>
    </source>
</evidence>
<proteinExistence type="predicted"/>
<dbReference type="Pfam" id="PF08843">
    <property type="entry name" value="AbiEii"/>
    <property type="match status" value="1"/>
</dbReference>
<dbReference type="RefSeq" id="WP_312869698.1">
    <property type="nucleotide sequence ID" value="NZ_JACHMO010000001.1"/>
</dbReference>
<protein>
    <submittedName>
        <fullName evidence="1">Uncharacterized protein</fullName>
    </submittedName>
</protein>
<dbReference type="AlphaFoldDB" id="A0A7W9M551"/>
<name>A0A7W9M551_9PSEU</name>
<dbReference type="InterPro" id="IPR014942">
    <property type="entry name" value="AbiEii"/>
</dbReference>
<keyword evidence="2" id="KW-1185">Reference proteome</keyword>
<accession>A0A7W9M551</accession>
<dbReference type="Proteomes" id="UP000552097">
    <property type="component" value="Unassembled WGS sequence"/>
</dbReference>
<gene>
    <name evidence="1" type="ORF">F4560_007528</name>
</gene>
<organism evidence="1 2">
    <name type="scientific">Saccharothrix ecbatanensis</name>
    <dbReference type="NCBI Taxonomy" id="1105145"/>
    <lineage>
        <taxon>Bacteria</taxon>
        <taxon>Bacillati</taxon>
        <taxon>Actinomycetota</taxon>
        <taxon>Actinomycetes</taxon>
        <taxon>Pseudonocardiales</taxon>
        <taxon>Pseudonocardiaceae</taxon>
        <taxon>Saccharothrix</taxon>
    </lineage>
</organism>
<comment type="caution">
    <text evidence="1">The sequence shown here is derived from an EMBL/GenBank/DDBJ whole genome shotgun (WGS) entry which is preliminary data.</text>
</comment>
<sequence length="124" mass="13199">MLAEKLSTAIELGEANTRVRDYVDVYTLVARNDPDRDAVRTALGATTAHRGVEVRRLSEVIGELAERRDGAYRAFRRRLGGDGDGLPETFAEVVAVVVEFADSLVDGPPSPSQLTDDAAGVAGG</sequence>